<evidence type="ECO:0000313" key="1">
    <source>
        <dbReference type="EMBL" id="NMF57440.1"/>
    </source>
</evidence>
<proteinExistence type="predicted"/>
<organism evidence="1 2">
    <name type="scientific">Pseudanabaena yagii GIHE-NHR1</name>
    <dbReference type="NCBI Taxonomy" id="2722753"/>
    <lineage>
        <taxon>Bacteria</taxon>
        <taxon>Bacillati</taxon>
        <taxon>Cyanobacteriota</taxon>
        <taxon>Cyanophyceae</taxon>
        <taxon>Pseudanabaenales</taxon>
        <taxon>Pseudanabaenaceae</taxon>
        <taxon>Pseudanabaena</taxon>
        <taxon>Pseudanabaena yagii</taxon>
    </lineage>
</organism>
<comment type="caution">
    <text evidence="1">The sequence shown here is derived from an EMBL/GenBank/DDBJ whole genome shotgun (WGS) entry which is preliminary data.</text>
</comment>
<sequence>MAQFYNQYESEHFQEQVTDITSGSLEQAQQYIYNFFLAIIKHYQVDDILRQFERLFINYEEIDNVNAYNALGEIIFYSKEHEFKNTLLRCCYILNNNWALNGNISACQKLVDLFLSHSISIPTRIYKLKKLRQWLQNFVQSEEYKTLRSLSGRSGVYKSYHNWSERFSSYLLVSEYTDFNKPPEQRQYAEILARKIKKQFKFDLALYTARIESKSGSSSQRQNPTTLGDGVLILIKKVLNKHGHEDLRGIAKRFRNQVDDMTFAEFKDYLLDYLGISRDDLEIPEIMRLTVVQKFRRFQEHQNDQFMKGSLLHVACNRVLQYLLLNERRQPSEFLQLSLEGNNFLGYVVLLLKVVLICPTSRLYLESYIAELIKFYGNYDEVECRYFISFLDVLNVTLAIFDEDTDYSLVKMKNLENDFPDVNLDNYRVFSQSKRLAGLIAQPIVEQDTTKTLIS</sequence>
<dbReference type="EMBL" id="JAAVJL010000001">
    <property type="protein sequence ID" value="NMF57440.1"/>
    <property type="molecule type" value="Genomic_DNA"/>
</dbReference>
<name>A0ABX1LMT5_9CYAN</name>
<protein>
    <submittedName>
        <fullName evidence="1">Uncharacterized protein</fullName>
    </submittedName>
</protein>
<evidence type="ECO:0000313" key="2">
    <source>
        <dbReference type="Proteomes" id="UP000738376"/>
    </source>
</evidence>
<dbReference type="RefSeq" id="WP_169362472.1">
    <property type="nucleotide sequence ID" value="NZ_JAAVJL010000001.1"/>
</dbReference>
<reference evidence="1 2" key="1">
    <citation type="submission" date="2020-03" db="EMBL/GenBank/DDBJ databases">
        <title>Draft Genome Sequence of 2-Methylisoborneol Producing Pseudanabaena yagii Strain GIHE-NHR1 Isolated from North Han River in South Korea.</title>
        <authorList>
            <person name="Jeong J."/>
        </authorList>
    </citation>
    <scope>NUCLEOTIDE SEQUENCE [LARGE SCALE GENOMIC DNA]</scope>
    <source>
        <strain evidence="1 2">GIHE-NHR1</strain>
    </source>
</reference>
<gene>
    <name evidence="1" type="ORF">HC246_05240</name>
</gene>
<accession>A0ABX1LMT5</accession>
<dbReference type="Proteomes" id="UP000738376">
    <property type="component" value="Unassembled WGS sequence"/>
</dbReference>
<keyword evidence="2" id="KW-1185">Reference proteome</keyword>